<keyword evidence="3" id="KW-1185">Reference proteome</keyword>
<dbReference type="OrthoDB" id="6359816at2759"/>
<reference evidence="2 3" key="1">
    <citation type="journal article" date="2018" name="Nat. Ecol. Evol.">
        <title>Pezizomycetes genomes reveal the molecular basis of ectomycorrhizal truffle lifestyle.</title>
        <authorList>
            <person name="Murat C."/>
            <person name="Payen T."/>
            <person name="Noel B."/>
            <person name="Kuo A."/>
            <person name="Morin E."/>
            <person name="Chen J."/>
            <person name="Kohler A."/>
            <person name="Krizsan K."/>
            <person name="Balestrini R."/>
            <person name="Da Silva C."/>
            <person name="Montanini B."/>
            <person name="Hainaut M."/>
            <person name="Levati E."/>
            <person name="Barry K.W."/>
            <person name="Belfiori B."/>
            <person name="Cichocki N."/>
            <person name="Clum A."/>
            <person name="Dockter R.B."/>
            <person name="Fauchery L."/>
            <person name="Guy J."/>
            <person name="Iotti M."/>
            <person name="Le Tacon F."/>
            <person name="Lindquist E.A."/>
            <person name="Lipzen A."/>
            <person name="Malagnac F."/>
            <person name="Mello A."/>
            <person name="Molinier V."/>
            <person name="Miyauchi S."/>
            <person name="Poulain J."/>
            <person name="Riccioni C."/>
            <person name="Rubini A."/>
            <person name="Sitrit Y."/>
            <person name="Splivallo R."/>
            <person name="Traeger S."/>
            <person name="Wang M."/>
            <person name="Zifcakova L."/>
            <person name="Wipf D."/>
            <person name="Zambonelli A."/>
            <person name="Paolocci F."/>
            <person name="Nowrousian M."/>
            <person name="Ottonello S."/>
            <person name="Baldrian P."/>
            <person name="Spatafora J.W."/>
            <person name="Henrissat B."/>
            <person name="Nagy L.G."/>
            <person name="Aury J.M."/>
            <person name="Wincker P."/>
            <person name="Grigoriev I.V."/>
            <person name="Bonfante P."/>
            <person name="Martin F.M."/>
        </authorList>
    </citation>
    <scope>NUCLEOTIDE SEQUENCE [LARGE SCALE GENOMIC DNA]</scope>
    <source>
        <strain evidence="2 3">RN42</strain>
    </source>
</reference>
<proteinExistence type="predicted"/>
<evidence type="ECO:0008006" key="4">
    <source>
        <dbReference type="Google" id="ProtNLM"/>
    </source>
</evidence>
<gene>
    <name evidence="2" type="ORF">BJ508DRAFT_181626</name>
</gene>
<sequence length="283" mass="32326">MLEFLYAGTYWEHAEDKRGILPSEKLYKRYVERAEPRTDEQKERDPVMVNVRMFALADKFGIAGLKKEVMKKWDGYAEECLEQRPSAGKTTVGMERRARAVMGSFQRLMDAAEVANDLVPGSELAEKILRTVAQVAPWVSRLQNAEKYKELMVRLGGNSELALRMFDLTCRASDEFIQVQSQRQDRIIESKLAVRETGEKIIDRLHAAACDHSRFRELRCPPHTCSRSRVGYRANVAEPAFDEDDGVFQWCCKNCDESWDADEIMPGLSDTQRASSDDDEDDG</sequence>
<dbReference type="EMBL" id="ML119739">
    <property type="protein sequence ID" value="RPA76720.1"/>
    <property type="molecule type" value="Genomic_DNA"/>
</dbReference>
<accession>A0A3N4HXW9</accession>
<protein>
    <recommendedName>
        <fullName evidence="4">BTB domain-containing protein</fullName>
    </recommendedName>
</protein>
<dbReference type="AlphaFoldDB" id="A0A3N4HXW9"/>
<dbReference type="Proteomes" id="UP000275078">
    <property type="component" value="Unassembled WGS sequence"/>
</dbReference>
<evidence type="ECO:0000313" key="3">
    <source>
        <dbReference type="Proteomes" id="UP000275078"/>
    </source>
</evidence>
<evidence type="ECO:0000256" key="1">
    <source>
        <dbReference type="SAM" id="MobiDB-lite"/>
    </source>
</evidence>
<feature type="region of interest" description="Disordered" evidence="1">
    <location>
        <begin position="263"/>
        <end position="283"/>
    </location>
</feature>
<evidence type="ECO:0000313" key="2">
    <source>
        <dbReference type="EMBL" id="RPA76720.1"/>
    </source>
</evidence>
<name>A0A3N4HXW9_ASCIM</name>
<organism evidence="2 3">
    <name type="scientific">Ascobolus immersus RN42</name>
    <dbReference type="NCBI Taxonomy" id="1160509"/>
    <lineage>
        <taxon>Eukaryota</taxon>
        <taxon>Fungi</taxon>
        <taxon>Dikarya</taxon>
        <taxon>Ascomycota</taxon>
        <taxon>Pezizomycotina</taxon>
        <taxon>Pezizomycetes</taxon>
        <taxon>Pezizales</taxon>
        <taxon>Ascobolaceae</taxon>
        <taxon>Ascobolus</taxon>
    </lineage>
</organism>